<gene>
    <name evidence="3" type="ORF">DX908_12855</name>
</gene>
<comment type="caution">
    <text evidence="3">The sequence shown here is derived from an EMBL/GenBank/DDBJ whole genome shotgun (WGS) entry which is preliminary data.</text>
</comment>
<evidence type="ECO:0000313" key="4">
    <source>
        <dbReference type="Proteomes" id="UP000264589"/>
    </source>
</evidence>
<dbReference type="PROSITE" id="PS50125">
    <property type="entry name" value="GUANYLATE_CYCLASE_2"/>
    <property type="match status" value="1"/>
</dbReference>
<dbReference type="GO" id="GO:0004016">
    <property type="term" value="F:adenylate cyclase activity"/>
    <property type="evidence" value="ECO:0007669"/>
    <property type="project" value="UniProtKB-ARBA"/>
</dbReference>
<dbReference type="EMBL" id="QUQO01000001">
    <property type="protein sequence ID" value="RFB06074.1"/>
    <property type="molecule type" value="Genomic_DNA"/>
</dbReference>
<dbReference type="InterPro" id="IPR007890">
    <property type="entry name" value="CHASE2"/>
</dbReference>
<organism evidence="3 4">
    <name type="scientific">Parvularcula marina</name>
    <dbReference type="NCBI Taxonomy" id="2292771"/>
    <lineage>
        <taxon>Bacteria</taxon>
        <taxon>Pseudomonadati</taxon>
        <taxon>Pseudomonadota</taxon>
        <taxon>Alphaproteobacteria</taxon>
        <taxon>Parvularculales</taxon>
        <taxon>Parvularculaceae</taxon>
        <taxon>Parvularcula</taxon>
    </lineage>
</organism>
<keyword evidence="1" id="KW-0812">Transmembrane</keyword>
<keyword evidence="4" id="KW-1185">Reference proteome</keyword>
<dbReference type="InterPro" id="IPR001054">
    <property type="entry name" value="A/G_cyclase"/>
</dbReference>
<feature type="domain" description="Guanylate cyclase" evidence="2">
    <location>
        <begin position="598"/>
        <end position="635"/>
    </location>
</feature>
<dbReference type="SUPFAM" id="SSF55073">
    <property type="entry name" value="Nucleotide cyclase"/>
    <property type="match status" value="1"/>
</dbReference>
<dbReference type="GO" id="GO:0035556">
    <property type="term" value="P:intracellular signal transduction"/>
    <property type="evidence" value="ECO:0007669"/>
    <property type="project" value="InterPro"/>
</dbReference>
<feature type="transmembrane region" description="Helical" evidence="1">
    <location>
        <begin position="430"/>
        <end position="451"/>
    </location>
</feature>
<feature type="transmembrane region" description="Helical" evidence="1">
    <location>
        <begin position="399"/>
        <end position="418"/>
    </location>
</feature>
<evidence type="ECO:0000256" key="1">
    <source>
        <dbReference type="SAM" id="Phobius"/>
    </source>
</evidence>
<dbReference type="Proteomes" id="UP000264589">
    <property type="component" value="Unassembled WGS sequence"/>
</dbReference>
<feature type="transmembrane region" description="Helical" evidence="1">
    <location>
        <begin position="377"/>
        <end position="394"/>
    </location>
</feature>
<feature type="transmembrane region" description="Helical" evidence="1">
    <location>
        <begin position="21"/>
        <end position="41"/>
    </location>
</feature>
<evidence type="ECO:0000313" key="3">
    <source>
        <dbReference type="EMBL" id="RFB06074.1"/>
    </source>
</evidence>
<dbReference type="Gene3D" id="3.30.70.1230">
    <property type="entry name" value="Nucleotide cyclase"/>
    <property type="match status" value="1"/>
</dbReference>
<dbReference type="SMART" id="SM01080">
    <property type="entry name" value="CHASE2"/>
    <property type="match status" value="1"/>
</dbReference>
<dbReference type="GO" id="GO:0009190">
    <property type="term" value="P:cyclic nucleotide biosynthetic process"/>
    <property type="evidence" value="ECO:0007669"/>
    <property type="project" value="InterPro"/>
</dbReference>
<dbReference type="Pfam" id="PF05226">
    <property type="entry name" value="CHASE2"/>
    <property type="match status" value="1"/>
</dbReference>
<dbReference type="AlphaFoldDB" id="A0A371RKW3"/>
<evidence type="ECO:0000259" key="2">
    <source>
        <dbReference type="PROSITE" id="PS50125"/>
    </source>
</evidence>
<name>A0A371RKW3_9PROT</name>
<reference evidence="3 4" key="1">
    <citation type="submission" date="2018-08" db="EMBL/GenBank/DDBJ databases">
        <title>Parvularcula sp. SM1705, isolated from surface water of the South Sea China.</title>
        <authorList>
            <person name="Sun L."/>
        </authorList>
    </citation>
    <scope>NUCLEOTIDE SEQUENCE [LARGE SCALE GENOMIC DNA]</scope>
    <source>
        <strain evidence="3 4">SM1705</strain>
    </source>
</reference>
<accession>A0A371RKW3</accession>
<protein>
    <submittedName>
        <fullName evidence="3">Adenylate/guanylate cyclase domain-containing protein</fullName>
    </submittedName>
</protein>
<dbReference type="RefSeq" id="WP_116392707.1">
    <property type="nucleotide sequence ID" value="NZ_QUQO01000001.1"/>
</dbReference>
<keyword evidence="1" id="KW-0472">Membrane</keyword>
<proteinExistence type="predicted"/>
<dbReference type="InterPro" id="IPR029787">
    <property type="entry name" value="Nucleotide_cyclase"/>
</dbReference>
<dbReference type="InParanoid" id="A0A371RKW3"/>
<dbReference type="CDD" id="cd07302">
    <property type="entry name" value="CHD"/>
    <property type="match status" value="1"/>
</dbReference>
<sequence length="760" mass="81426">MDWGAEGTAMLEQRLQQRPRLILIPPAILVLLIALSTVMFARAPGAQPREAVFDLFMRTAARPAADNPGVAIVDIDEESLAARGPWPWPRSALARLVDSAASAGARGVIIAVPVEGTDPLSPDAIAGFFPPDETTGPALEALSRLPTTNAALADAGRALPTAYGAGPSPAATTGWDRSDVGTTDWLTAGPNRTTEYVALPAAPVFSVVDPGFAETGMISVTSLPQDPDGIVRRTPILWTLDQRPVPAAGFAPFVMGDGTLHLGIASRQLRQDGAPPVEMTYGTDKLLRLDQRAGVRLWLPRELDLPTVQAWRVFEGGTWTTPLNGRVVFIGESVSPRSRVMTSRGEMTIAQVHAHLTEQLAAGVAPLRPGWSGMAEAFLAILAGLAAIGAAMYLKPGMVVLTSIAISLLTAAGFFALFGRTGMLLDPTPIAAAAIGAPLTILGVVIGNILMRDDALRGAFHGALPPQTMAKLQTRAGGRLLNGVRREVVVLSSRLRIPEETAEKFKSRPDDFIRFTAAANDALRRTILAHQGTVDFGEDGRLLAYWNVPEAIDHPVEKACACALRMIDDINSLSEDLQTAALAPVRNRGLDEGFADTSIEIGLASSTCFAGPVGRGNRNRYAVIGDAVGLASSLRRRATQYGPTIITDDVIFDALRHHYAFLDLDVLRLSTEEQPRTVYGLVGNPFLKASKSFRQLADIQRELVMNWRTGDLAKATLQLQRLRAIPGVPDVYVDLFEARLAKARGMDEDDQSTLVETITL</sequence>
<keyword evidence="1" id="KW-1133">Transmembrane helix</keyword>